<dbReference type="Gene3D" id="1.25.40.10">
    <property type="entry name" value="Tetratricopeptide repeat domain"/>
    <property type="match status" value="2"/>
</dbReference>
<dbReference type="CDD" id="cd15831">
    <property type="entry name" value="BTAD"/>
    <property type="match status" value="1"/>
</dbReference>
<evidence type="ECO:0000259" key="5">
    <source>
        <dbReference type="SMART" id="SM01043"/>
    </source>
</evidence>
<feature type="region of interest" description="Disordered" evidence="3">
    <location>
        <begin position="845"/>
        <end position="901"/>
    </location>
</feature>
<dbReference type="EMBL" id="QUMQ01000001">
    <property type="protein sequence ID" value="REG01346.1"/>
    <property type="molecule type" value="Genomic_DNA"/>
</dbReference>
<dbReference type="PANTHER" id="PTHR35807">
    <property type="entry name" value="TRANSCRIPTIONAL REGULATOR REDD-RELATED"/>
    <property type="match status" value="1"/>
</dbReference>
<comment type="caution">
    <text evidence="6">The sequence shown here is derived from an EMBL/GenBank/DDBJ whole genome shotgun (WGS) entry which is preliminary data.</text>
</comment>
<dbReference type="Pfam" id="PF03704">
    <property type="entry name" value="BTAD"/>
    <property type="match status" value="1"/>
</dbReference>
<dbReference type="Pfam" id="PF13191">
    <property type="entry name" value="AAA_16"/>
    <property type="match status" value="1"/>
</dbReference>
<reference evidence="6 7" key="1">
    <citation type="submission" date="2018-08" db="EMBL/GenBank/DDBJ databases">
        <title>Sequencing the genomes of 1000 actinobacteria strains.</title>
        <authorList>
            <person name="Klenk H.-P."/>
        </authorList>
    </citation>
    <scope>NUCLEOTIDE SEQUENCE [LARGE SCALE GENOMIC DNA]</scope>
    <source>
        <strain evidence="6 7">DSM 44099</strain>
    </source>
</reference>
<dbReference type="SMART" id="SM00382">
    <property type="entry name" value="AAA"/>
    <property type="match status" value="1"/>
</dbReference>
<accession>A0A3D9ZVU6</accession>
<evidence type="ECO:0000256" key="2">
    <source>
        <dbReference type="ARBA" id="ARBA00023163"/>
    </source>
</evidence>
<dbReference type="InterPro" id="IPR027417">
    <property type="entry name" value="P-loop_NTPase"/>
</dbReference>
<dbReference type="InterPro" id="IPR005158">
    <property type="entry name" value="BTAD"/>
</dbReference>
<dbReference type="GO" id="GO:0003677">
    <property type="term" value="F:DNA binding"/>
    <property type="evidence" value="ECO:0007669"/>
    <property type="project" value="TreeGrafter"/>
</dbReference>
<evidence type="ECO:0000256" key="1">
    <source>
        <dbReference type="ARBA" id="ARBA00023015"/>
    </source>
</evidence>
<dbReference type="InterPro" id="IPR003593">
    <property type="entry name" value="AAA+_ATPase"/>
</dbReference>
<evidence type="ECO:0000256" key="3">
    <source>
        <dbReference type="SAM" id="MobiDB-lite"/>
    </source>
</evidence>
<dbReference type="InterPro" id="IPR041664">
    <property type="entry name" value="AAA_16"/>
</dbReference>
<dbReference type="PANTHER" id="PTHR35807:SF1">
    <property type="entry name" value="TRANSCRIPTIONAL REGULATOR REDD"/>
    <property type="match status" value="1"/>
</dbReference>
<evidence type="ECO:0000313" key="6">
    <source>
        <dbReference type="EMBL" id="REG01346.1"/>
    </source>
</evidence>
<dbReference type="InterPro" id="IPR051677">
    <property type="entry name" value="AfsR-DnrI-RedD_regulator"/>
</dbReference>
<keyword evidence="1" id="KW-0805">Transcription regulation</keyword>
<feature type="compositionally biased region" description="Basic and acidic residues" evidence="3">
    <location>
        <begin position="10"/>
        <end position="20"/>
    </location>
</feature>
<gene>
    <name evidence="6" type="ORF">DFJ67_7428</name>
</gene>
<dbReference type="Proteomes" id="UP000256913">
    <property type="component" value="Unassembled WGS sequence"/>
</dbReference>
<keyword evidence="7" id="KW-1185">Reference proteome</keyword>
<evidence type="ECO:0000259" key="4">
    <source>
        <dbReference type="SMART" id="SM00382"/>
    </source>
</evidence>
<dbReference type="Gene3D" id="3.40.50.300">
    <property type="entry name" value="P-loop containing nucleotide triphosphate hydrolases"/>
    <property type="match status" value="1"/>
</dbReference>
<feature type="compositionally biased region" description="Polar residues" evidence="3">
    <location>
        <begin position="885"/>
        <end position="898"/>
    </location>
</feature>
<dbReference type="RefSeq" id="WP_244940453.1">
    <property type="nucleotide sequence ID" value="NZ_QUMQ01000001.1"/>
</dbReference>
<sequence>MWPACGAPLEPDRDPGGESKVLRGLPGGYELCVDPDALDAARFEALADSGARALADGDPRTAEQAFLSALGLWRGDSVAAGDLAALRTEAARLVEARRMAEEGWHAAAIAAGRHAAVLPALRRFVADHPERESARARLMLALYRSGQQTAALAVFDEGRRHLAEDYGVEPGQALRDLQRQILEHAVPSPPDAQPVVTSSLVGRATELATLTDLLTSALDGSGRIVALVGEAGIGKTSLATAVSDQARAMGVPVVWGRCPDLGQAPPFWLWSQVVRALAALPQAGESGAAAALNGFTPGPTATADHDPAARFHAYEAVAALVGAVARQDGLVIVLDDLHAADRDSLLLLRFLATALPASRVLVVATLRPYGQLPDTVAALADLARVGVRQLHPAGLDTAAVTDLVRARTGVRPPDADVARLLARTGGNPFFLTELLASPGGSAPPSIRDVVRSRFAALSPAGRGCLDLLCVAGRELDLRLLAAATGQPVTEVAELLAEPAIAHLVAEAGPGAIRMRHPLFAEVGHAELPPSRRALLHARLADAAADGTVLAPAELAHHYGQALGLGREADHLRWTLRAAEDATRRVAYEDALAHLERAAALLAAGSPATARAELAVQLHRTALLQITVGVGSDAVDEVCVRARELLTLAGPDADSRAALWTLGELAANRAEFQIAEDLGGRLSRAAGAGDPLLASAGSYLLGAVSYFTGRLAAAEEHLSRSIERLREVEVRALAEQVGRTPPLSPLNFRALVRSLRGDAAAARADLAEAADLAERTDDPYARGNVAMFTGWLAMQQGDAESGRAAAERCRAVDVPHFTTIAEFLTEWVAVRGGDLDRCDAMRRRRPSTLSGCGRPARSPRRRWPTRAWSPATARRRRCWPTRASRPRSTSGSWPPNSCASAAWPARTPTTCAWAPHSPRHRVLS</sequence>
<dbReference type="SMART" id="SM01043">
    <property type="entry name" value="BTAD"/>
    <property type="match status" value="1"/>
</dbReference>
<name>A0A3D9ZVU6_9ACTN</name>
<dbReference type="SUPFAM" id="SSF52540">
    <property type="entry name" value="P-loop containing nucleoside triphosphate hydrolases"/>
    <property type="match status" value="1"/>
</dbReference>
<feature type="domain" description="AAA+ ATPase" evidence="4">
    <location>
        <begin position="221"/>
        <end position="395"/>
    </location>
</feature>
<keyword evidence="2" id="KW-0804">Transcription</keyword>
<evidence type="ECO:0000313" key="7">
    <source>
        <dbReference type="Proteomes" id="UP000256913"/>
    </source>
</evidence>
<dbReference type="GO" id="GO:0006355">
    <property type="term" value="P:regulation of DNA-templated transcription"/>
    <property type="evidence" value="ECO:0007669"/>
    <property type="project" value="TreeGrafter"/>
</dbReference>
<feature type="domain" description="Bacterial transcriptional activator" evidence="5">
    <location>
        <begin position="38"/>
        <end position="182"/>
    </location>
</feature>
<protein>
    <submittedName>
        <fullName evidence="6">AAA ATPase-like protein</fullName>
    </submittedName>
</protein>
<organism evidence="6 7">
    <name type="scientific">Asanoa ferruginea</name>
    <dbReference type="NCBI Taxonomy" id="53367"/>
    <lineage>
        <taxon>Bacteria</taxon>
        <taxon>Bacillati</taxon>
        <taxon>Actinomycetota</taxon>
        <taxon>Actinomycetes</taxon>
        <taxon>Micromonosporales</taxon>
        <taxon>Micromonosporaceae</taxon>
        <taxon>Asanoa</taxon>
    </lineage>
</organism>
<dbReference type="AlphaFoldDB" id="A0A3D9ZVU6"/>
<dbReference type="InterPro" id="IPR011990">
    <property type="entry name" value="TPR-like_helical_dom_sf"/>
</dbReference>
<proteinExistence type="predicted"/>
<feature type="region of interest" description="Disordered" evidence="3">
    <location>
        <begin position="1"/>
        <end position="20"/>
    </location>
</feature>
<dbReference type="SUPFAM" id="SSF48452">
    <property type="entry name" value="TPR-like"/>
    <property type="match status" value="2"/>
</dbReference>